<dbReference type="Proteomes" id="UP001221898">
    <property type="component" value="Unassembled WGS sequence"/>
</dbReference>
<organism evidence="2 3">
    <name type="scientific">Aldrovandia affinis</name>
    <dbReference type="NCBI Taxonomy" id="143900"/>
    <lineage>
        <taxon>Eukaryota</taxon>
        <taxon>Metazoa</taxon>
        <taxon>Chordata</taxon>
        <taxon>Craniata</taxon>
        <taxon>Vertebrata</taxon>
        <taxon>Euteleostomi</taxon>
        <taxon>Actinopterygii</taxon>
        <taxon>Neopterygii</taxon>
        <taxon>Teleostei</taxon>
        <taxon>Notacanthiformes</taxon>
        <taxon>Halosauridae</taxon>
        <taxon>Aldrovandia</taxon>
    </lineage>
</organism>
<dbReference type="EMBL" id="JAINUG010000347">
    <property type="protein sequence ID" value="KAJ8377566.1"/>
    <property type="molecule type" value="Genomic_DNA"/>
</dbReference>
<gene>
    <name evidence="2" type="ORF">AAFF_G00255840</name>
</gene>
<accession>A0AAD7RC52</accession>
<comment type="caution">
    <text evidence="2">The sequence shown here is derived from an EMBL/GenBank/DDBJ whole genome shotgun (WGS) entry which is preliminary data.</text>
</comment>
<name>A0AAD7RC52_9TELE</name>
<feature type="compositionally biased region" description="Polar residues" evidence="1">
    <location>
        <begin position="54"/>
        <end position="71"/>
    </location>
</feature>
<sequence length="71" mass="7958">MSSQTHDKSQRRHSRIHPPHRSPPLVSTRPANSLRAVNSHFLRDGIHPHPRSGDSLTCFTANPSQLTLSRS</sequence>
<proteinExistence type="predicted"/>
<feature type="region of interest" description="Disordered" evidence="1">
    <location>
        <begin position="43"/>
        <end position="71"/>
    </location>
</feature>
<evidence type="ECO:0000313" key="2">
    <source>
        <dbReference type="EMBL" id="KAJ8377566.1"/>
    </source>
</evidence>
<evidence type="ECO:0000256" key="1">
    <source>
        <dbReference type="SAM" id="MobiDB-lite"/>
    </source>
</evidence>
<evidence type="ECO:0000313" key="3">
    <source>
        <dbReference type="Proteomes" id="UP001221898"/>
    </source>
</evidence>
<protein>
    <submittedName>
        <fullName evidence="2">Uncharacterized protein</fullName>
    </submittedName>
</protein>
<feature type="compositionally biased region" description="Basic residues" evidence="1">
    <location>
        <begin position="9"/>
        <end position="20"/>
    </location>
</feature>
<keyword evidence="3" id="KW-1185">Reference proteome</keyword>
<dbReference type="AlphaFoldDB" id="A0AAD7RC52"/>
<feature type="region of interest" description="Disordered" evidence="1">
    <location>
        <begin position="1"/>
        <end position="31"/>
    </location>
</feature>
<feature type="non-terminal residue" evidence="2">
    <location>
        <position position="1"/>
    </location>
</feature>
<reference evidence="2" key="1">
    <citation type="journal article" date="2023" name="Science">
        <title>Genome structures resolve the early diversification of teleost fishes.</title>
        <authorList>
            <person name="Parey E."/>
            <person name="Louis A."/>
            <person name="Montfort J."/>
            <person name="Bouchez O."/>
            <person name="Roques C."/>
            <person name="Iampietro C."/>
            <person name="Lluch J."/>
            <person name="Castinel A."/>
            <person name="Donnadieu C."/>
            <person name="Desvignes T."/>
            <person name="Floi Bucao C."/>
            <person name="Jouanno E."/>
            <person name="Wen M."/>
            <person name="Mejri S."/>
            <person name="Dirks R."/>
            <person name="Jansen H."/>
            <person name="Henkel C."/>
            <person name="Chen W.J."/>
            <person name="Zahm M."/>
            <person name="Cabau C."/>
            <person name="Klopp C."/>
            <person name="Thompson A.W."/>
            <person name="Robinson-Rechavi M."/>
            <person name="Braasch I."/>
            <person name="Lecointre G."/>
            <person name="Bobe J."/>
            <person name="Postlethwait J.H."/>
            <person name="Berthelot C."/>
            <person name="Roest Crollius H."/>
            <person name="Guiguen Y."/>
        </authorList>
    </citation>
    <scope>NUCLEOTIDE SEQUENCE</scope>
    <source>
        <strain evidence="2">NC1722</strain>
    </source>
</reference>